<keyword evidence="7 21" id="KW-0808">Transferase</keyword>
<comment type="caution">
    <text evidence="21">The sequence shown here is derived from an EMBL/GenBank/DDBJ whole genome shotgun (WGS) entry which is preliminary data.</text>
</comment>
<feature type="transmembrane region" description="Helical" evidence="18">
    <location>
        <begin position="400"/>
        <end position="422"/>
    </location>
</feature>
<evidence type="ECO:0000256" key="18">
    <source>
        <dbReference type="SAM" id="Phobius"/>
    </source>
</evidence>
<dbReference type="EMBL" id="JACPUR010000016">
    <property type="protein sequence ID" value="MBI3127181.1"/>
    <property type="molecule type" value="Genomic_DNA"/>
</dbReference>
<organism evidence="21 22">
    <name type="scientific">Tectimicrobiota bacterium</name>
    <dbReference type="NCBI Taxonomy" id="2528274"/>
    <lineage>
        <taxon>Bacteria</taxon>
        <taxon>Pseudomonadati</taxon>
        <taxon>Nitrospinota/Tectimicrobiota group</taxon>
        <taxon>Candidatus Tectimicrobiota</taxon>
    </lineage>
</organism>
<evidence type="ECO:0000259" key="19">
    <source>
        <dbReference type="Pfam" id="PF02706"/>
    </source>
</evidence>
<protein>
    <recommendedName>
        <fullName evidence="4">non-specific protein-tyrosine kinase</fullName>
        <ecNumber evidence="4">2.7.10.2</ecNumber>
    </recommendedName>
</protein>
<keyword evidence="12 18" id="KW-1133">Transmembrane helix</keyword>
<comment type="similarity">
    <text evidence="3">Belongs to the etk/wzc family.</text>
</comment>
<keyword evidence="16" id="KW-0175">Coiled coil</keyword>
<keyword evidence="6" id="KW-0997">Cell inner membrane</keyword>
<evidence type="ECO:0000256" key="1">
    <source>
        <dbReference type="ARBA" id="ARBA00004429"/>
    </source>
</evidence>
<comment type="subcellular location">
    <subcellularLocation>
        <location evidence="1">Cell inner membrane</location>
        <topology evidence="1">Multi-pass membrane protein</topology>
    </subcellularLocation>
</comment>
<dbReference type="InterPro" id="IPR005702">
    <property type="entry name" value="Wzc-like_C"/>
</dbReference>
<feature type="coiled-coil region" evidence="16">
    <location>
        <begin position="333"/>
        <end position="367"/>
    </location>
</feature>
<dbReference type="InterPro" id="IPR025669">
    <property type="entry name" value="AAA_dom"/>
</dbReference>
<dbReference type="AlphaFoldDB" id="A0A932MPI4"/>
<dbReference type="Gene3D" id="3.40.50.300">
    <property type="entry name" value="P-loop containing nucleotide triphosphate hydrolases"/>
    <property type="match status" value="1"/>
</dbReference>
<dbReference type="SUPFAM" id="SSF52540">
    <property type="entry name" value="P-loop containing nucleoside triphosphate hydrolases"/>
    <property type="match status" value="1"/>
</dbReference>
<dbReference type="PANTHER" id="PTHR32309">
    <property type="entry name" value="TYROSINE-PROTEIN KINASE"/>
    <property type="match status" value="1"/>
</dbReference>
<dbReference type="InterPro" id="IPR003856">
    <property type="entry name" value="LPS_length_determ_N"/>
</dbReference>
<evidence type="ECO:0000313" key="22">
    <source>
        <dbReference type="Proteomes" id="UP000782312"/>
    </source>
</evidence>
<evidence type="ECO:0000313" key="21">
    <source>
        <dbReference type="EMBL" id="MBI3127181.1"/>
    </source>
</evidence>
<evidence type="ECO:0000256" key="13">
    <source>
        <dbReference type="ARBA" id="ARBA00023136"/>
    </source>
</evidence>
<evidence type="ECO:0000256" key="16">
    <source>
        <dbReference type="SAM" id="Coils"/>
    </source>
</evidence>
<feature type="region of interest" description="Disordered" evidence="17">
    <location>
        <begin position="822"/>
        <end position="889"/>
    </location>
</feature>
<evidence type="ECO:0000256" key="2">
    <source>
        <dbReference type="ARBA" id="ARBA00007316"/>
    </source>
</evidence>
<dbReference type="InterPro" id="IPR027417">
    <property type="entry name" value="P-loop_NTPase"/>
</dbReference>
<evidence type="ECO:0000256" key="10">
    <source>
        <dbReference type="ARBA" id="ARBA00022777"/>
    </source>
</evidence>
<evidence type="ECO:0000256" key="8">
    <source>
        <dbReference type="ARBA" id="ARBA00022692"/>
    </source>
</evidence>
<dbReference type="GO" id="GO:0005524">
    <property type="term" value="F:ATP binding"/>
    <property type="evidence" value="ECO:0007669"/>
    <property type="project" value="UniProtKB-KW"/>
</dbReference>
<name>A0A932MPI4_UNCTE</name>
<keyword evidence="14" id="KW-0829">Tyrosine-protein kinase</keyword>
<evidence type="ECO:0000256" key="5">
    <source>
        <dbReference type="ARBA" id="ARBA00022475"/>
    </source>
</evidence>
<evidence type="ECO:0000256" key="17">
    <source>
        <dbReference type="SAM" id="MobiDB-lite"/>
    </source>
</evidence>
<accession>A0A932MPI4</accession>
<dbReference type="EC" id="2.7.10.2" evidence="4"/>
<evidence type="ECO:0000256" key="7">
    <source>
        <dbReference type="ARBA" id="ARBA00022679"/>
    </source>
</evidence>
<dbReference type="Proteomes" id="UP000782312">
    <property type="component" value="Unassembled WGS sequence"/>
</dbReference>
<gene>
    <name evidence="21" type="ORF">HYZ11_06225</name>
</gene>
<dbReference type="GO" id="GO:0042802">
    <property type="term" value="F:identical protein binding"/>
    <property type="evidence" value="ECO:0007669"/>
    <property type="project" value="UniProtKB-ARBA"/>
</dbReference>
<reference evidence="21" key="1">
    <citation type="submission" date="2020-07" db="EMBL/GenBank/DDBJ databases">
        <title>Huge and variable diversity of episymbiotic CPR bacteria and DPANN archaea in groundwater ecosystems.</title>
        <authorList>
            <person name="He C.Y."/>
            <person name="Keren R."/>
            <person name="Whittaker M."/>
            <person name="Farag I.F."/>
            <person name="Doudna J."/>
            <person name="Cate J.H.D."/>
            <person name="Banfield J.F."/>
        </authorList>
    </citation>
    <scope>NUCLEOTIDE SEQUENCE</scope>
    <source>
        <strain evidence="21">NC_groundwater_763_Ag_S-0.2um_68_21</strain>
    </source>
</reference>
<dbReference type="Pfam" id="PF02706">
    <property type="entry name" value="Wzz"/>
    <property type="match status" value="1"/>
</dbReference>
<comment type="similarity">
    <text evidence="2">Belongs to the CpsD/CapB family.</text>
</comment>
<dbReference type="InterPro" id="IPR050445">
    <property type="entry name" value="Bact_polysacc_biosynth/exp"/>
</dbReference>
<evidence type="ECO:0000259" key="20">
    <source>
        <dbReference type="Pfam" id="PF13614"/>
    </source>
</evidence>
<evidence type="ECO:0000256" key="4">
    <source>
        <dbReference type="ARBA" id="ARBA00011903"/>
    </source>
</evidence>
<feature type="compositionally biased region" description="Low complexity" evidence="17">
    <location>
        <begin position="822"/>
        <end position="836"/>
    </location>
</feature>
<evidence type="ECO:0000256" key="3">
    <source>
        <dbReference type="ARBA" id="ARBA00008883"/>
    </source>
</evidence>
<dbReference type="PANTHER" id="PTHR32309:SF13">
    <property type="entry name" value="FERRIC ENTEROBACTIN TRANSPORT PROTEIN FEPE"/>
    <property type="match status" value="1"/>
</dbReference>
<evidence type="ECO:0000256" key="9">
    <source>
        <dbReference type="ARBA" id="ARBA00022741"/>
    </source>
</evidence>
<keyword evidence="13 18" id="KW-0472">Membrane</keyword>
<dbReference type="NCBIfam" id="TIGR01007">
    <property type="entry name" value="eps_fam"/>
    <property type="match status" value="1"/>
</dbReference>
<dbReference type="FunFam" id="3.40.50.300:FF:000527">
    <property type="entry name" value="Tyrosine-protein kinase etk"/>
    <property type="match status" value="1"/>
</dbReference>
<feature type="coiled-coil region" evidence="16">
    <location>
        <begin position="175"/>
        <end position="239"/>
    </location>
</feature>
<keyword evidence="5" id="KW-1003">Cell membrane</keyword>
<keyword evidence="11" id="KW-0067">ATP-binding</keyword>
<feature type="domain" description="AAA" evidence="20">
    <location>
        <begin position="514"/>
        <end position="654"/>
    </location>
</feature>
<keyword evidence="8 18" id="KW-0812">Transmembrane</keyword>
<feature type="transmembrane region" description="Helical" evidence="18">
    <location>
        <begin position="20"/>
        <end position="39"/>
    </location>
</feature>
<evidence type="ECO:0000256" key="12">
    <source>
        <dbReference type="ARBA" id="ARBA00022989"/>
    </source>
</evidence>
<dbReference type="GO" id="GO:0004715">
    <property type="term" value="F:non-membrane spanning protein tyrosine kinase activity"/>
    <property type="evidence" value="ECO:0007669"/>
    <property type="project" value="UniProtKB-EC"/>
</dbReference>
<keyword evidence="9" id="KW-0547">Nucleotide-binding</keyword>
<evidence type="ECO:0000256" key="14">
    <source>
        <dbReference type="ARBA" id="ARBA00023137"/>
    </source>
</evidence>
<sequence length="1069" mass="118227">MGQYDINLRDYWRIIRKRKLIIIFTVVILGFFSFVFAKLNEPPPIYSASSAVRLEPNTALSGLVSDPGALGTTAEITTQTAVIRSYPVMEQVAKEMGMVDKSLSSEDIAKNSRLVSIINGLAGQVNTGQVGDTNIISITVISGDPDQAARMANTTASVFRQFDYENRNQTVLRQHDFIKTQLTQSEARLKEAERIIKEFKESKNFLSIAVEAASIGRLMERLQEVVAQQQGMLKRVREAIEQVRNIRDVRAGRTERVPVDDIDPGLARLNQQLVELQVQRDNLLQEFTPEHPAVNDIIQQINNVVRQMLLILQGREQTLAALAKAREDELNQIESRNKEIPDLSLQLQRHERQLATNQEVHNLLRQKFEEVSIRLAGTQHLVRIVKPAFRPLWRDNPPQIFLNTFVGALLGLVVGLAFALVLETMDTSIGTIEDVESYLEVPVLGVIPILDNEELERQYIESNPERAGRFTPDIYGRLVTHFVPRSPIAEAYRSFRTQMEFVSVEKGGNTFVITSSTPGEGKTTTSINFAITCAQSNKRTLLIDADMRKPVIYRIFGIDREPGLTDILLGNNTWTDCVRTMTDIMLGKFDMEDIMLTPGLDNLNLLTCGHIPPNPAELLNSTRMTQFLEEIRQEFDVIVIDTPPLLPVTDAAILGTRVDGCVLVYRVGAIARGALKRAKMQLDNVHAKVWGVVLNSMRPEATSDIDSIRYQSTYYYGGYTEEHAEENLAELPFYQRWYRSAVELVAPAERDDVTEEASSLAKTLAGVALVLSFSLIAASAAWQMGVRLPFVGSLAARDQMVGMPPKDSLAPLGAIWKSTQEAPVTPASAPASPAAPEGSKDAPQAPAKPPAPAQGGSPPPQAPARPGPGASLLPGRRFASAPPAAPREDLTEAAAVRRAVMRLAGQTLPGGLLREEESRKPFSVVFSHNRRRETTRHHLSILRQAGLAPSFAPVRGIEGSADRVFLGAFASEREAKAFIEKRLRPLLQPGEEPYADRLPYTLEVGRDLAPGEADVMRVILKAADLYPAFEETSSGKGRLLVGAFRSPSEAEHAAILLQREKIPFQLVTR</sequence>
<feature type="transmembrane region" description="Helical" evidence="18">
    <location>
        <begin position="764"/>
        <end position="784"/>
    </location>
</feature>
<dbReference type="GO" id="GO:0005886">
    <property type="term" value="C:plasma membrane"/>
    <property type="evidence" value="ECO:0007669"/>
    <property type="project" value="UniProtKB-SubCell"/>
</dbReference>
<evidence type="ECO:0000256" key="15">
    <source>
        <dbReference type="ARBA" id="ARBA00051245"/>
    </source>
</evidence>
<feature type="compositionally biased region" description="Low complexity" evidence="17">
    <location>
        <begin position="867"/>
        <end position="882"/>
    </location>
</feature>
<dbReference type="CDD" id="cd05387">
    <property type="entry name" value="BY-kinase"/>
    <property type="match status" value="1"/>
</dbReference>
<feature type="domain" description="Polysaccharide chain length determinant N-terminal" evidence="19">
    <location>
        <begin position="5"/>
        <end position="95"/>
    </location>
</feature>
<evidence type="ECO:0000256" key="6">
    <source>
        <dbReference type="ARBA" id="ARBA00022519"/>
    </source>
</evidence>
<evidence type="ECO:0000256" key="11">
    <source>
        <dbReference type="ARBA" id="ARBA00022840"/>
    </source>
</evidence>
<feature type="compositionally biased region" description="Pro residues" evidence="17">
    <location>
        <begin position="846"/>
        <end position="866"/>
    </location>
</feature>
<dbReference type="Pfam" id="PF13614">
    <property type="entry name" value="AAA_31"/>
    <property type="match status" value="1"/>
</dbReference>
<keyword evidence="10" id="KW-0418">Kinase</keyword>
<comment type="catalytic activity">
    <reaction evidence="15">
        <text>L-tyrosyl-[protein] + ATP = O-phospho-L-tyrosyl-[protein] + ADP + H(+)</text>
        <dbReference type="Rhea" id="RHEA:10596"/>
        <dbReference type="Rhea" id="RHEA-COMP:10136"/>
        <dbReference type="Rhea" id="RHEA-COMP:20101"/>
        <dbReference type="ChEBI" id="CHEBI:15378"/>
        <dbReference type="ChEBI" id="CHEBI:30616"/>
        <dbReference type="ChEBI" id="CHEBI:46858"/>
        <dbReference type="ChEBI" id="CHEBI:61978"/>
        <dbReference type="ChEBI" id="CHEBI:456216"/>
        <dbReference type="EC" id="2.7.10.2"/>
    </reaction>
</comment>
<proteinExistence type="inferred from homology"/>